<dbReference type="Proteomes" id="UP000198510">
    <property type="component" value="Unassembled WGS sequence"/>
</dbReference>
<dbReference type="EMBL" id="FNFO01000001">
    <property type="protein sequence ID" value="SDK01805.1"/>
    <property type="molecule type" value="Genomic_DNA"/>
</dbReference>
<dbReference type="InterPro" id="IPR041662">
    <property type="entry name" value="SusD-like_2"/>
</dbReference>
<accession>A0A1G8YI00</accession>
<dbReference type="Pfam" id="PF12771">
    <property type="entry name" value="SusD-like_2"/>
    <property type="match status" value="1"/>
</dbReference>
<organism evidence="1 2">
    <name type="scientific">Catalinimonas alkaloidigena</name>
    <dbReference type="NCBI Taxonomy" id="1075417"/>
    <lineage>
        <taxon>Bacteria</taxon>
        <taxon>Pseudomonadati</taxon>
        <taxon>Bacteroidota</taxon>
        <taxon>Cytophagia</taxon>
        <taxon>Cytophagales</taxon>
        <taxon>Catalimonadaceae</taxon>
        <taxon>Catalinimonas</taxon>
    </lineage>
</organism>
<gene>
    <name evidence="1" type="ORF">SAMN05421823_101665</name>
</gene>
<keyword evidence="2" id="KW-1185">Reference proteome</keyword>
<dbReference type="SUPFAM" id="SSF48452">
    <property type="entry name" value="TPR-like"/>
    <property type="match status" value="1"/>
</dbReference>
<dbReference type="PROSITE" id="PS51257">
    <property type="entry name" value="PROKAR_LIPOPROTEIN"/>
    <property type="match status" value="1"/>
</dbReference>
<proteinExistence type="predicted"/>
<dbReference type="STRING" id="1075417.SAMN05421823_101665"/>
<evidence type="ECO:0000313" key="1">
    <source>
        <dbReference type="EMBL" id="SDK01805.1"/>
    </source>
</evidence>
<protein>
    <submittedName>
        <fullName evidence="1">Starch-binding associating with outer membrane</fullName>
    </submittedName>
</protein>
<reference evidence="1 2" key="1">
    <citation type="submission" date="2016-10" db="EMBL/GenBank/DDBJ databases">
        <authorList>
            <person name="de Groot N.N."/>
        </authorList>
    </citation>
    <scope>NUCLEOTIDE SEQUENCE [LARGE SCALE GENOMIC DNA]</scope>
    <source>
        <strain evidence="1 2">DSM 25186</strain>
    </source>
</reference>
<evidence type="ECO:0000313" key="2">
    <source>
        <dbReference type="Proteomes" id="UP000198510"/>
    </source>
</evidence>
<dbReference type="RefSeq" id="WP_089678934.1">
    <property type="nucleotide sequence ID" value="NZ_FNFO01000001.1"/>
</dbReference>
<sequence length="485" mass="53089">MKRHLIRISSLGLVGSLWLASGCTHNFDEINANPNDPVEASADLFLPYGIKSAVDLYWGTGTYSLADVGNLFAQHWARIQYTSSDQYNLSNDIIDNTWRDLYIESLPNLQEVYDLGAENGNPNYQAVAMIMRSWVFSLLTDIYGDIPYTAALEGLEGTLSPTYDAQKDVYAGMVQELKTASDMIVVGGPTVGGDILYGGDMLKWKKFANSLSLRLLNRQLGAPDPVIDVVAEMTRILTNPTQYPVFESVAEHAALNYLNAAPNNNPVNQNRLTRDDHRVSKTLVDQLKSLDDPRLAIYANLPADGGDYTGVPNGLSGSDANALGLTKTSKVGSYFTAATAPAVIMSYAELWFALAEAAHRGVAAAGDAATNYENGIRASFAQYGLTPSDAYLSSVAYQGGEAGYAQILEQKWIALYGQGMEAWTEQRRTGIPDLTPPELNVNNDVIPTRLPYPSSEEALNNAHFHEALDHQEAENNKLFKLWWAN</sequence>
<dbReference type="OrthoDB" id="843771at2"/>
<dbReference type="Gene3D" id="1.25.40.390">
    <property type="match status" value="1"/>
</dbReference>
<name>A0A1G8YI00_9BACT</name>
<dbReference type="AlphaFoldDB" id="A0A1G8YI00"/>
<dbReference type="InterPro" id="IPR011990">
    <property type="entry name" value="TPR-like_helical_dom_sf"/>
</dbReference>